<name>A0AAD8MZN4_9APIA</name>
<dbReference type="Pfam" id="PF15612">
    <property type="entry name" value="WHIM1"/>
    <property type="match status" value="1"/>
</dbReference>
<keyword evidence="5" id="KW-0238">DNA-binding</keyword>
<gene>
    <name evidence="5" type="ORF">POM88_019232</name>
</gene>
<dbReference type="PANTHER" id="PTHR36968:SF8">
    <property type="entry name" value="HOMEOBOX-DDT DOMAIN PROTEIN RLT3 ISOFORM X1"/>
    <property type="match status" value="1"/>
</dbReference>
<proteinExistence type="predicted"/>
<dbReference type="GO" id="GO:0003677">
    <property type="term" value="F:DNA binding"/>
    <property type="evidence" value="ECO:0007669"/>
    <property type="project" value="UniProtKB-KW"/>
</dbReference>
<evidence type="ECO:0000313" key="6">
    <source>
        <dbReference type="Proteomes" id="UP001237642"/>
    </source>
</evidence>
<feature type="region of interest" description="Disordered" evidence="3">
    <location>
        <begin position="1"/>
        <end position="25"/>
    </location>
</feature>
<reference evidence="5" key="2">
    <citation type="submission" date="2023-05" db="EMBL/GenBank/DDBJ databases">
        <authorList>
            <person name="Schelkunov M.I."/>
        </authorList>
    </citation>
    <scope>NUCLEOTIDE SEQUENCE</scope>
    <source>
        <strain evidence="5">Hsosn_3</strain>
        <tissue evidence="5">Leaf</tissue>
    </source>
</reference>
<dbReference type="InterPro" id="IPR028941">
    <property type="entry name" value="WHIM2_dom"/>
</dbReference>
<dbReference type="InterPro" id="IPR028942">
    <property type="entry name" value="WHIM1_dom"/>
</dbReference>
<dbReference type="Proteomes" id="UP001237642">
    <property type="component" value="Unassembled WGS sequence"/>
</dbReference>
<feature type="domain" description="DDT" evidence="4">
    <location>
        <begin position="370"/>
        <end position="429"/>
    </location>
</feature>
<dbReference type="SMART" id="SM00571">
    <property type="entry name" value="DDT"/>
    <property type="match status" value="1"/>
</dbReference>
<reference evidence="5" key="1">
    <citation type="submission" date="2023-02" db="EMBL/GenBank/DDBJ databases">
        <title>Genome of toxic invasive species Heracleum sosnowskyi carries increased number of genes despite the absence of recent whole-genome duplications.</title>
        <authorList>
            <person name="Schelkunov M."/>
            <person name="Shtratnikova V."/>
            <person name="Makarenko M."/>
            <person name="Klepikova A."/>
            <person name="Omelchenko D."/>
            <person name="Novikova G."/>
            <person name="Obukhova E."/>
            <person name="Bogdanov V."/>
            <person name="Penin A."/>
            <person name="Logacheva M."/>
        </authorList>
    </citation>
    <scope>NUCLEOTIDE SEQUENCE</scope>
    <source>
        <strain evidence="5">Hsosn_3</strain>
        <tissue evidence="5">Leaf</tissue>
    </source>
</reference>
<feature type="compositionally biased region" description="Acidic residues" evidence="3">
    <location>
        <begin position="614"/>
        <end position="625"/>
    </location>
</feature>
<feature type="region of interest" description="Disordered" evidence="3">
    <location>
        <begin position="232"/>
        <end position="283"/>
    </location>
</feature>
<keyword evidence="2" id="KW-0539">Nucleus</keyword>
<evidence type="ECO:0000256" key="1">
    <source>
        <dbReference type="ARBA" id="ARBA00004123"/>
    </source>
</evidence>
<dbReference type="Pfam" id="PF02791">
    <property type="entry name" value="DDT"/>
    <property type="match status" value="1"/>
</dbReference>
<dbReference type="GO" id="GO:0006357">
    <property type="term" value="P:regulation of transcription by RNA polymerase II"/>
    <property type="evidence" value="ECO:0007669"/>
    <property type="project" value="InterPro"/>
</dbReference>
<dbReference type="InterPro" id="IPR044977">
    <property type="entry name" value="RLT1-3"/>
</dbReference>
<dbReference type="PANTHER" id="PTHR36968">
    <property type="entry name" value="HOMEOBOX-DDT DOMAIN PROTEIN RLT2"/>
    <property type="match status" value="1"/>
</dbReference>
<comment type="subcellular location">
    <subcellularLocation>
        <location evidence="1">Nucleus</location>
    </subcellularLocation>
</comment>
<dbReference type="PROSITE" id="PS50827">
    <property type="entry name" value="DDT"/>
    <property type="match status" value="1"/>
</dbReference>
<dbReference type="EMBL" id="JAUIZM010000004">
    <property type="protein sequence ID" value="KAK1391054.1"/>
    <property type="molecule type" value="Genomic_DNA"/>
</dbReference>
<dbReference type="GO" id="GO:0005634">
    <property type="term" value="C:nucleus"/>
    <property type="evidence" value="ECO:0007669"/>
    <property type="project" value="UniProtKB-SubCell"/>
</dbReference>
<evidence type="ECO:0000313" key="5">
    <source>
        <dbReference type="EMBL" id="KAK1391054.1"/>
    </source>
</evidence>
<keyword evidence="6" id="KW-1185">Reference proteome</keyword>
<feature type="compositionally biased region" description="Basic and acidic residues" evidence="3">
    <location>
        <begin position="257"/>
        <end position="277"/>
    </location>
</feature>
<feature type="region of interest" description="Disordered" evidence="3">
    <location>
        <begin position="588"/>
        <end position="641"/>
    </location>
</feature>
<feature type="compositionally biased region" description="Acidic residues" evidence="3">
    <location>
        <begin position="590"/>
        <end position="604"/>
    </location>
</feature>
<feature type="compositionally biased region" description="Basic residues" evidence="3">
    <location>
        <begin position="245"/>
        <end position="256"/>
    </location>
</feature>
<evidence type="ECO:0000259" key="4">
    <source>
        <dbReference type="PROSITE" id="PS50827"/>
    </source>
</evidence>
<evidence type="ECO:0000256" key="2">
    <source>
        <dbReference type="ARBA" id="ARBA00023242"/>
    </source>
</evidence>
<sequence length="1175" mass="132618">MKKKIHENEHNNCKNTDRITSNKDRTQVPRGVQSVFYSPDYILKKIFRKDGPVLGSRFDSLPENAFSGPKCRSAKSTSKKRCHAYQENRNAIKRRKVCESTSLGSQLVIQNSTPVKKHGKGKGLMAVLQATNVNASGRLTDVNFGKEDLCPKTVSISNKQHADKKKQRDQTNRNGILNGTMTHRHQICNQHNASDKKHGKGKGLMAVWQLTSYGHKDFPMEVDFVDRPLCPMPISASKKPPEREKKKRVQRKSVAKKLKELQDKRKPLLRRKPESLKPGKVRQQRKEKCQFVMEGGRCLEHLNQFSMLPDDEELELRELQAGPHPLTCSAHFTSDPVHVCSFCKALLAKFPPECVAMKQPFYMQPWNSSPELVKKLFKVFHFLCTYAARLHIYSFTIDEFAQAFQDKDSLLLGKINTTLLRVLLCDVETELSNGFFPHSMKNSKFLGLLDSVKGENLILNFWKRSLNPMTWTEIFRQVLIAAGYGLNHGTSPSGALGKEVSLMSKYGLRPGTLKGELFSILSLQGNNGMKVSELAKSTSIVRLNHASTTDELELLISSVLSSDITLFEKIGSSAYRLRINSVTQRRESDQSDLDDFGSVDDDSENGSRYSTSDNSEDGSSSDDSEFESRKSSPSNLKLRNPHQSKRDIIAIDTEIDESLPGEVWLLGLTEGEYFDLSIDEKLNALVALIDLLSAGSTIRLEDALLSVVESAPELNRINSGGKIKRSMAKQHHTEQTLCFIEANKGSLREPLDSLVINGKDKSSNKNNDSNVIEFDEDVHPMQSIYLGSDRRFNRYWLFMGPCSDYDPGHKRIYFESSEDGQWEVIDTAESLCTLLSTLDRRGSREAYLLSSLEKLEAPLHQAMSSTPDNAGSRQQIASDCSDLCTPREDSSSAVSDIDNNICLSEIGNGHPVFTVPNVLETEKSRKQKQEWSRLQAFDSWVWKLFYLELNAVKFGKKSFLDSLARCEHCHDLYWRDEKHCKVCHTTFELDFDTEERYAVHAATCRKSVDSNVFSKHKVLPSQLQSLKAAIYAIESVMPEDALVCTWTKSAHNIWSKRLRRTSSLVEFFQVLADFVTSINEDWLHGCNSAYGSVSQIEEIIACFATMPQTLSAAALWVVKLDDLIGPYLQSIHTEKFKQLSTTSKGKKAPVREKYQISTSYRRLVACNFIPVPTTR</sequence>
<organism evidence="5 6">
    <name type="scientific">Heracleum sosnowskyi</name>
    <dbReference type="NCBI Taxonomy" id="360622"/>
    <lineage>
        <taxon>Eukaryota</taxon>
        <taxon>Viridiplantae</taxon>
        <taxon>Streptophyta</taxon>
        <taxon>Embryophyta</taxon>
        <taxon>Tracheophyta</taxon>
        <taxon>Spermatophyta</taxon>
        <taxon>Magnoliopsida</taxon>
        <taxon>eudicotyledons</taxon>
        <taxon>Gunneridae</taxon>
        <taxon>Pentapetalae</taxon>
        <taxon>asterids</taxon>
        <taxon>campanulids</taxon>
        <taxon>Apiales</taxon>
        <taxon>Apiaceae</taxon>
        <taxon>Apioideae</taxon>
        <taxon>apioid superclade</taxon>
        <taxon>Tordylieae</taxon>
        <taxon>Tordyliinae</taxon>
        <taxon>Heracleum</taxon>
    </lineage>
</organism>
<dbReference type="Pfam" id="PF15613">
    <property type="entry name" value="WSD"/>
    <property type="match status" value="1"/>
</dbReference>
<evidence type="ECO:0000256" key="3">
    <source>
        <dbReference type="SAM" id="MobiDB-lite"/>
    </source>
</evidence>
<comment type="caution">
    <text evidence="5">The sequence shown here is derived from an EMBL/GenBank/DDBJ whole genome shotgun (WGS) entry which is preliminary data.</text>
</comment>
<accession>A0AAD8MZN4</accession>
<dbReference type="InterPro" id="IPR018501">
    <property type="entry name" value="DDT_dom"/>
</dbReference>
<dbReference type="AlphaFoldDB" id="A0AAD8MZN4"/>
<protein>
    <submittedName>
        <fullName evidence="5">Homeobox-DDT domain protein RLT3</fullName>
    </submittedName>
</protein>
<keyword evidence="5" id="KW-0371">Homeobox</keyword>